<accession>A0A6M3X6U7</accession>
<evidence type="ECO:0000256" key="1">
    <source>
        <dbReference type="SAM" id="MobiDB-lite"/>
    </source>
</evidence>
<evidence type="ECO:0000313" key="3">
    <source>
        <dbReference type="EMBL" id="QJH92943.1"/>
    </source>
</evidence>
<sequence length="100" mass="11233">MGSSGPEGNRAAAKRRGPERQIEALIVSSIEELISEGHSFGDIQNYSFPQLMLFVSLMTDRWTRRSEAMKAGGEAQKERKGKTSGRDRIALQKQRMKHGR</sequence>
<name>A0A6M3X6U7_9ZZZZ</name>
<organism evidence="3">
    <name type="scientific">viral metagenome</name>
    <dbReference type="NCBI Taxonomy" id="1070528"/>
    <lineage>
        <taxon>unclassified sequences</taxon>
        <taxon>metagenomes</taxon>
        <taxon>organismal metagenomes</taxon>
    </lineage>
</organism>
<gene>
    <name evidence="3" type="ORF">MM171A02230_0002</name>
    <name evidence="2" type="ORF">MM171B00502_0031</name>
</gene>
<dbReference type="AlphaFoldDB" id="A0A6M3X6U7"/>
<proteinExistence type="predicted"/>
<protein>
    <submittedName>
        <fullName evidence="3">Uncharacterized protein</fullName>
    </submittedName>
</protein>
<reference evidence="3" key="1">
    <citation type="submission" date="2020-03" db="EMBL/GenBank/DDBJ databases">
        <title>The deep terrestrial virosphere.</title>
        <authorList>
            <person name="Holmfeldt K."/>
            <person name="Nilsson E."/>
            <person name="Simone D."/>
            <person name="Lopez-Fernandez M."/>
            <person name="Wu X."/>
            <person name="de Brujin I."/>
            <person name="Lundin D."/>
            <person name="Andersson A."/>
            <person name="Bertilsson S."/>
            <person name="Dopson M."/>
        </authorList>
    </citation>
    <scope>NUCLEOTIDE SEQUENCE</scope>
    <source>
        <strain evidence="3">MM171A02230</strain>
        <strain evidence="2">MM171B00502</strain>
    </source>
</reference>
<dbReference type="EMBL" id="MT143869">
    <property type="protein sequence ID" value="QJB04038.1"/>
    <property type="molecule type" value="Genomic_DNA"/>
</dbReference>
<feature type="region of interest" description="Disordered" evidence="1">
    <location>
        <begin position="67"/>
        <end position="100"/>
    </location>
</feature>
<evidence type="ECO:0000313" key="2">
    <source>
        <dbReference type="EMBL" id="QJB04038.1"/>
    </source>
</evidence>
<dbReference type="EMBL" id="MT143933">
    <property type="protein sequence ID" value="QJH92943.1"/>
    <property type="molecule type" value="Genomic_DNA"/>
</dbReference>